<feature type="domain" description="SRCR" evidence="8">
    <location>
        <begin position="196"/>
        <end position="303"/>
    </location>
</feature>
<evidence type="ECO:0000256" key="3">
    <source>
        <dbReference type="ARBA" id="ARBA00023157"/>
    </source>
</evidence>
<dbReference type="FunFam" id="3.10.250.10:FF:000007">
    <property type="entry name" value="Soluble scavenger receptor cysteine-rich domain-containing protein SSC5D"/>
    <property type="match status" value="1"/>
</dbReference>
<dbReference type="EMBL" id="JACVVK020000686">
    <property type="protein sequence ID" value="KAK7455953.1"/>
    <property type="molecule type" value="Genomic_DNA"/>
</dbReference>
<evidence type="ECO:0000313" key="10">
    <source>
        <dbReference type="Proteomes" id="UP001519460"/>
    </source>
</evidence>
<dbReference type="Proteomes" id="UP001519460">
    <property type="component" value="Unassembled WGS sequence"/>
</dbReference>
<dbReference type="SUPFAM" id="SSF56487">
    <property type="entry name" value="SRCR-like"/>
    <property type="match status" value="2"/>
</dbReference>
<feature type="non-terminal residue" evidence="9">
    <location>
        <position position="307"/>
    </location>
</feature>
<sequence length="307" mass="32655">MRFCVGGVLVLIVSVVTGQGTRGGEHVATCSSWQDQRLKQLAEELAESKTLLSIDYQTISHLEQLQTWEARMINTMQQNLDVIDDVSDDVQDIDPAPSPLLPCANEDNIRLVNGSSSSEGRVEVKIGDTWMTVCEDRWTQQSAKLVCSMLGHPGSDVVAVGGAVFGDGDGSAVLPSSGTCSRSAGVICGVGDAHKIRLVNGSHPHEGRVELYMGGEWGTIAATRDWDWRDAQVVCNMLGYGGSGATPVGGGLFGVGDGPVWTQSLKCQGTESHLLWCPTSWLAGGGGRQRPPSHTLDAGVICGNWMF</sequence>
<keyword evidence="2" id="KW-0677">Repeat</keyword>
<keyword evidence="4" id="KW-0675">Receptor</keyword>
<keyword evidence="1 7" id="KW-0732">Signal</keyword>
<dbReference type="AlphaFoldDB" id="A0ABD0J3V0"/>
<dbReference type="PANTHER" id="PTHR48071:SF18">
    <property type="entry name" value="DELETED IN MALIGNANT BRAIN TUMORS 1 PROTEIN-RELATED"/>
    <property type="match status" value="1"/>
</dbReference>
<dbReference type="PANTHER" id="PTHR48071">
    <property type="entry name" value="SRCR DOMAIN-CONTAINING PROTEIN"/>
    <property type="match status" value="1"/>
</dbReference>
<keyword evidence="3 6" id="KW-1015">Disulfide bond</keyword>
<evidence type="ECO:0000256" key="7">
    <source>
        <dbReference type="SAM" id="SignalP"/>
    </source>
</evidence>
<dbReference type="PRINTS" id="PR00258">
    <property type="entry name" value="SPERACTRCPTR"/>
</dbReference>
<dbReference type="PROSITE" id="PS50287">
    <property type="entry name" value="SRCR_2"/>
    <property type="match status" value="2"/>
</dbReference>
<keyword evidence="10" id="KW-1185">Reference proteome</keyword>
<evidence type="ECO:0000256" key="4">
    <source>
        <dbReference type="ARBA" id="ARBA00023170"/>
    </source>
</evidence>
<evidence type="ECO:0000256" key="6">
    <source>
        <dbReference type="PROSITE-ProRule" id="PRU00196"/>
    </source>
</evidence>
<feature type="disulfide bond" evidence="6">
    <location>
        <begin position="267"/>
        <end position="277"/>
    </location>
</feature>
<evidence type="ECO:0000256" key="2">
    <source>
        <dbReference type="ARBA" id="ARBA00022737"/>
    </source>
</evidence>
<dbReference type="Gene3D" id="3.10.250.10">
    <property type="entry name" value="SRCR-like domain"/>
    <property type="match status" value="2"/>
</dbReference>
<feature type="signal peptide" evidence="7">
    <location>
        <begin position="1"/>
        <end position="18"/>
    </location>
</feature>
<organism evidence="9 10">
    <name type="scientific">Batillaria attramentaria</name>
    <dbReference type="NCBI Taxonomy" id="370345"/>
    <lineage>
        <taxon>Eukaryota</taxon>
        <taxon>Metazoa</taxon>
        <taxon>Spiralia</taxon>
        <taxon>Lophotrochozoa</taxon>
        <taxon>Mollusca</taxon>
        <taxon>Gastropoda</taxon>
        <taxon>Caenogastropoda</taxon>
        <taxon>Sorbeoconcha</taxon>
        <taxon>Cerithioidea</taxon>
        <taxon>Batillariidae</taxon>
        <taxon>Batillaria</taxon>
    </lineage>
</organism>
<comment type="caution">
    <text evidence="6">Lacks conserved residue(s) required for the propagation of feature annotation.</text>
</comment>
<accession>A0ABD0J3V0</accession>
<comment type="caution">
    <text evidence="9">The sequence shown here is derived from an EMBL/GenBank/DDBJ whole genome shotgun (WGS) entry which is preliminary data.</text>
</comment>
<dbReference type="InterPro" id="IPR036772">
    <property type="entry name" value="SRCR-like_dom_sf"/>
</dbReference>
<keyword evidence="5" id="KW-0325">Glycoprotein</keyword>
<gene>
    <name evidence="9" type="ORF">BaRGS_00039401</name>
</gene>
<name>A0ABD0J3V0_9CAEN</name>
<dbReference type="Pfam" id="PF00530">
    <property type="entry name" value="SRCR"/>
    <property type="match status" value="2"/>
</dbReference>
<protein>
    <recommendedName>
        <fullName evidence="8">SRCR domain-containing protein</fullName>
    </recommendedName>
</protein>
<evidence type="ECO:0000256" key="1">
    <source>
        <dbReference type="ARBA" id="ARBA00022729"/>
    </source>
</evidence>
<feature type="chain" id="PRO_5044858296" description="SRCR domain-containing protein" evidence="7">
    <location>
        <begin position="19"/>
        <end position="307"/>
    </location>
</feature>
<evidence type="ECO:0000313" key="9">
    <source>
        <dbReference type="EMBL" id="KAK7455953.1"/>
    </source>
</evidence>
<proteinExistence type="predicted"/>
<dbReference type="SMART" id="SM00202">
    <property type="entry name" value="SR"/>
    <property type="match status" value="2"/>
</dbReference>
<feature type="domain" description="SRCR" evidence="8">
    <location>
        <begin position="109"/>
        <end position="181"/>
    </location>
</feature>
<dbReference type="InterPro" id="IPR001190">
    <property type="entry name" value="SRCR"/>
</dbReference>
<evidence type="ECO:0000259" key="8">
    <source>
        <dbReference type="PROSITE" id="PS50287"/>
    </source>
</evidence>
<reference evidence="9 10" key="1">
    <citation type="journal article" date="2023" name="Sci. Data">
        <title>Genome assembly of the Korean intertidal mud-creeper Batillaria attramentaria.</title>
        <authorList>
            <person name="Patra A.K."/>
            <person name="Ho P.T."/>
            <person name="Jun S."/>
            <person name="Lee S.J."/>
            <person name="Kim Y."/>
            <person name="Won Y.J."/>
        </authorList>
    </citation>
    <scope>NUCLEOTIDE SEQUENCE [LARGE SCALE GENOMIC DNA]</scope>
    <source>
        <strain evidence="9">Wonlab-2016</strain>
    </source>
</reference>
<evidence type="ECO:0000256" key="5">
    <source>
        <dbReference type="ARBA" id="ARBA00023180"/>
    </source>
</evidence>